<dbReference type="PROSITE" id="PS50893">
    <property type="entry name" value="ABC_TRANSPORTER_2"/>
    <property type="match status" value="1"/>
</dbReference>
<keyword evidence="2" id="KW-0547">Nucleotide-binding</keyword>
<dbReference type="SUPFAM" id="SSF52540">
    <property type="entry name" value="P-loop containing nucleoside triphosphate hydrolases"/>
    <property type="match status" value="1"/>
</dbReference>
<dbReference type="PANTHER" id="PTHR42788:SF13">
    <property type="entry name" value="ALIPHATIC SULFONATES IMPORT ATP-BINDING PROTEIN SSUB"/>
    <property type="match status" value="1"/>
</dbReference>
<keyword evidence="3" id="KW-0067">ATP-binding</keyword>
<dbReference type="Proteomes" id="UP000176939">
    <property type="component" value="Unassembled WGS sequence"/>
</dbReference>
<protein>
    <recommendedName>
        <fullName evidence="4">ABC transporter domain-containing protein</fullName>
    </recommendedName>
</protein>
<accession>A0A1F7X472</accession>
<evidence type="ECO:0000259" key="4">
    <source>
        <dbReference type="PROSITE" id="PS50893"/>
    </source>
</evidence>
<dbReference type="EMBL" id="MGFQ01000019">
    <property type="protein sequence ID" value="OGM09807.1"/>
    <property type="molecule type" value="Genomic_DNA"/>
</dbReference>
<dbReference type="GO" id="GO:0005524">
    <property type="term" value="F:ATP binding"/>
    <property type="evidence" value="ECO:0007669"/>
    <property type="project" value="UniProtKB-KW"/>
</dbReference>
<evidence type="ECO:0000256" key="2">
    <source>
        <dbReference type="ARBA" id="ARBA00022741"/>
    </source>
</evidence>
<dbReference type="InterPro" id="IPR017871">
    <property type="entry name" value="ABC_transporter-like_CS"/>
</dbReference>
<comment type="caution">
    <text evidence="5">The sequence shown here is derived from an EMBL/GenBank/DDBJ whole genome shotgun (WGS) entry which is preliminary data.</text>
</comment>
<reference evidence="5 6" key="1">
    <citation type="journal article" date="2016" name="Nat. Commun.">
        <title>Thousands of microbial genomes shed light on interconnected biogeochemical processes in an aquifer system.</title>
        <authorList>
            <person name="Anantharaman K."/>
            <person name="Brown C.T."/>
            <person name="Hug L.A."/>
            <person name="Sharon I."/>
            <person name="Castelle C.J."/>
            <person name="Probst A.J."/>
            <person name="Thomas B.C."/>
            <person name="Singh A."/>
            <person name="Wilkins M.J."/>
            <person name="Karaoz U."/>
            <person name="Brodie E.L."/>
            <person name="Williams K.H."/>
            <person name="Hubbard S.S."/>
            <person name="Banfield J.F."/>
        </authorList>
    </citation>
    <scope>NUCLEOTIDE SEQUENCE [LARGE SCALE GENOMIC DNA]</scope>
</reference>
<dbReference type="InterPro" id="IPR027417">
    <property type="entry name" value="P-loop_NTPase"/>
</dbReference>
<evidence type="ECO:0000256" key="3">
    <source>
        <dbReference type="ARBA" id="ARBA00022840"/>
    </source>
</evidence>
<dbReference type="AlphaFoldDB" id="A0A1F7X472"/>
<gene>
    <name evidence="5" type="ORF">A2Z67_03340</name>
</gene>
<organism evidence="5 6">
    <name type="scientific">Candidatus Woesebacteria bacterium RBG_13_36_22</name>
    <dbReference type="NCBI Taxonomy" id="1802478"/>
    <lineage>
        <taxon>Bacteria</taxon>
        <taxon>Candidatus Woeseibacteriota</taxon>
    </lineage>
</organism>
<dbReference type="Pfam" id="PF00005">
    <property type="entry name" value="ABC_tran"/>
    <property type="match status" value="1"/>
</dbReference>
<evidence type="ECO:0000256" key="1">
    <source>
        <dbReference type="ARBA" id="ARBA00022448"/>
    </source>
</evidence>
<dbReference type="InterPro" id="IPR003439">
    <property type="entry name" value="ABC_transporter-like_ATP-bd"/>
</dbReference>
<dbReference type="Gene3D" id="3.40.50.300">
    <property type="entry name" value="P-loop containing nucleotide triphosphate hydrolases"/>
    <property type="match status" value="1"/>
</dbReference>
<dbReference type="InterPro" id="IPR003593">
    <property type="entry name" value="AAA+_ATPase"/>
</dbReference>
<dbReference type="PROSITE" id="PS00211">
    <property type="entry name" value="ABC_TRANSPORTER_1"/>
    <property type="match status" value="1"/>
</dbReference>
<dbReference type="PANTHER" id="PTHR42788">
    <property type="entry name" value="TAURINE IMPORT ATP-BINDING PROTEIN-RELATED"/>
    <property type="match status" value="1"/>
</dbReference>
<dbReference type="SMART" id="SM00382">
    <property type="entry name" value="AAA"/>
    <property type="match status" value="1"/>
</dbReference>
<evidence type="ECO:0000313" key="5">
    <source>
        <dbReference type="EMBL" id="OGM09807.1"/>
    </source>
</evidence>
<proteinExistence type="predicted"/>
<feature type="domain" description="ABC transporter" evidence="4">
    <location>
        <begin position="4"/>
        <end position="236"/>
    </location>
</feature>
<name>A0A1F7X472_9BACT</name>
<dbReference type="GO" id="GO:0016887">
    <property type="term" value="F:ATP hydrolysis activity"/>
    <property type="evidence" value="ECO:0007669"/>
    <property type="project" value="InterPro"/>
</dbReference>
<sequence>MNAIEIKNLNLSFGKLQILSNISLSIQEGEIIAFIGPSGCGKSTLLRIIAGIIPTMIPAILEGGISIFGIDPINLKGGIVDMIFQEGNLLPWRTSASNLNLGLEILKNGKDRMTPDEMLKNVGLTSFSKIKPAKLSGGMRQRISLGASLITAPRILLMDEPFASLDALTKEKMWMFVEELKIRGLISTAILITHQIEEAVVLSDTVYVFTGRPASVSEIVKIPLPRPRMGKEGIINNEFFDIANIIRTAIRRWENEK</sequence>
<evidence type="ECO:0000313" key="6">
    <source>
        <dbReference type="Proteomes" id="UP000176939"/>
    </source>
</evidence>
<keyword evidence="1" id="KW-0813">Transport</keyword>
<dbReference type="InterPro" id="IPR050166">
    <property type="entry name" value="ABC_transporter_ATP-bind"/>
</dbReference>